<dbReference type="GeneID" id="8299940"/>
<keyword evidence="2" id="KW-1185">Reference proteome</keyword>
<protein>
    <submittedName>
        <fullName evidence="1">Uncharacterized protein</fullName>
    </submittedName>
</protein>
<dbReference type="InterPro" id="IPR051251">
    <property type="entry name" value="STK_FNIP-Repeat"/>
</dbReference>
<evidence type="ECO:0000313" key="2">
    <source>
        <dbReference type="Proteomes" id="UP000002037"/>
    </source>
</evidence>
<dbReference type="AlphaFoldDB" id="C5M4L8"/>
<dbReference type="Proteomes" id="UP000002037">
    <property type="component" value="Unassembled WGS sequence"/>
</dbReference>
<dbReference type="SUPFAM" id="SSF52047">
    <property type="entry name" value="RNI-like"/>
    <property type="match status" value="1"/>
</dbReference>
<dbReference type="HOGENOM" id="CLU_021918_1_0_1"/>
<organism evidence="1 2">
    <name type="scientific">Candida tropicalis (strain ATCC MYA-3404 / T1)</name>
    <name type="common">Yeast</name>
    <dbReference type="NCBI Taxonomy" id="294747"/>
    <lineage>
        <taxon>Eukaryota</taxon>
        <taxon>Fungi</taxon>
        <taxon>Dikarya</taxon>
        <taxon>Ascomycota</taxon>
        <taxon>Saccharomycotina</taxon>
        <taxon>Pichiomycetes</taxon>
        <taxon>Debaryomycetaceae</taxon>
        <taxon>Candida/Lodderomyces clade</taxon>
        <taxon>Candida</taxon>
    </lineage>
</organism>
<dbReference type="EMBL" id="GG692395">
    <property type="protein sequence ID" value="EER36268.1"/>
    <property type="molecule type" value="Genomic_DNA"/>
</dbReference>
<dbReference type="RefSeq" id="XP_002546226.1">
    <property type="nucleotide sequence ID" value="XM_002546180.1"/>
</dbReference>
<dbReference type="VEuPathDB" id="FungiDB:CTRG_01008"/>
<gene>
    <name evidence="1" type="ORF">CTRG_01008</name>
</gene>
<dbReference type="eggNOG" id="ENOG502QSJU">
    <property type="taxonomic scope" value="Eukaryota"/>
</dbReference>
<dbReference type="PANTHER" id="PTHR32134">
    <property type="entry name" value="FNIP REPEAT-CONTAINING PROTEIN"/>
    <property type="match status" value="1"/>
</dbReference>
<proteinExistence type="predicted"/>
<accession>C5M4L8</accession>
<dbReference type="Gene3D" id="3.80.10.10">
    <property type="entry name" value="Ribonuclease Inhibitor"/>
    <property type="match status" value="2"/>
</dbReference>
<name>C5M4L8_CANTT</name>
<reference evidence="1 2" key="1">
    <citation type="journal article" date="2009" name="Nature">
        <title>Evolution of pathogenicity and sexual reproduction in eight Candida genomes.</title>
        <authorList>
            <person name="Butler G."/>
            <person name="Rasmussen M.D."/>
            <person name="Lin M.F."/>
            <person name="Santos M.A."/>
            <person name="Sakthikumar S."/>
            <person name="Munro C.A."/>
            <person name="Rheinbay E."/>
            <person name="Grabherr M."/>
            <person name="Forche A."/>
            <person name="Reedy J.L."/>
            <person name="Agrafioti I."/>
            <person name="Arnaud M.B."/>
            <person name="Bates S."/>
            <person name="Brown A.J."/>
            <person name="Brunke S."/>
            <person name="Costanzo M.C."/>
            <person name="Fitzpatrick D.A."/>
            <person name="de Groot P.W."/>
            <person name="Harris D."/>
            <person name="Hoyer L.L."/>
            <person name="Hube B."/>
            <person name="Klis F.M."/>
            <person name="Kodira C."/>
            <person name="Lennard N."/>
            <person name="Logue M.E."/>
            <person name="Martin R."/>
            <person name="Neiman A.M."/>
            <person name="Nikolaou E."/>
            <person name="Quail M.A."/>
            <person name="Quinn J."/>
            <person name="Santos M.C."/>
            <person name="Schmitzberger F.F."/>
            <person name="Sherlock G."/>
            <person name="Shah P."/>
            <person name="Silverstein K.A."/>
            <person name="Skrzypek M.S."/>
            <person name="Soll D."/>
            <person name="Staggs R."/>
            <person name="Stansfield I."/>
            <person name="Stumpf M.P."/>
            <person name="Sudbery P.E."/>
            <person name="Srikantha T."/>
            <person name="Zeng Q."/>
            <person name="Berman J."/>
            <person name="Berriman M."/>
            <person name="Heitman J."/>
            <person name="Gow N.A."/>
            <person name="Lorenz M.C."/>
            <person name="Birren B.W."/>
            <person name="Kellis M."/>
            <person name="Cuomo C.A."/>
        </authorList>
    </citation>
    <scope>NUCLEOTIDE SEQUENCE [LARGE SCALE GENOMIC DNA]</scope>
    <source>
        <strain evidence="2">ATCC MYA-3404 / T1</strain>
    </source>
</reference>
<dbReference type="OrthoDB" id="2187496at2759"/>
<sequence>MTNLGEYFEVIFKYVPNDVLVTLLEIPLLRDQVLKKLYSTIRITGRLDGILIKVHHGPLLDLDRIPVLKSPMEYVNLLEQHQAITPKELIVDDPSIALSLARQYPHSLKGVGVHINLDTKENHLQYMIQFFKEYKKTPFLVTSLEYHYFGNMAPYDDDTETEFYAGLNNITIPHVDDKVQEMLMTDIFMNDLSIERFPNLTSLSLRYLMFPDDDYDKFPARLKKLEMHLCLFDPIPMGPQKPSNGKRLLKLDLPENLIELELRLQDDNNRGAATVDISHLSKLEKVSVSSKTSDNVHCYLKLPSNLKEARFESGHFMVTKLNVMCPKLNSLQIEESIIQKKELPFLVRYLPETLQKLTIPIKAFTVLPPRKNITKSKQDKQKRVMYELRDPQIKLPSSLREFTISAFRNDYPSSFEIDFQVNELPNLEDLFTSFCSQLTIKGKFPVNLTSLHLNAYDAGLEQLKFLSKLTKLTITGSTVVKNFTFKLPDSLKFLEISEGNWETIHIDAPDLRELVLTQQNIPVLNESVVTFPDTIKKLKLQDCNIMKIAMELPDSLEELDLETNLLEDIHYLPLGLKRLNMSLNRLGSGNSIANFPLSLETLDLSSCKIDGEWIRRSNLAILTNLKELNLMFSSLYELNPNWLPKSLVVLQLNRSGLVSLKSRLTMLENLEQLDLEGNGIGHCFEDFRRSGKIFGDAIRYVKLNKTGLIKPTADAIFRELNKKPHFEFLDVDIGLVPKMRNSFPSKVRKIGCSMDNRLV</sequence>
<dbReference type="SUPFAM" id="SSF52058">
    <property type="entry name" value="L domain-like"/>
    <property type="match status" value="1"/>
</dbReference>
<dbReference type="KEGG" id="ctp:CTRG_01008"/>
<dbReference type="PANTHER" id="PTHR32134:SF92">
    <property type="entry name" value="FNIP REPEAT-CONTAINING PROTEIN"/>
    <property type="match status" value="1"/>
</dbReference>
<evidence type="ECO:0000313" key="1">
    <source>
        <dbReference type="EMBL" id="EER36268.1"/>
    </source>
</evidence>
<dbReference type="InterPro" id="IPR032675">
    <property type="entry name" value="LRR_dom_sf"/>
</dbReference>